<protein>
    <submittedName>
        <fullName evidence="1">Predicted metal-binding protein</fullName>
    </submittedName>
</protein>
<evidence type="ECO:0000313" key="2">
    <source>
        <dbReference type="Proteomes" id="UP000184310"/>
    </source>
</evidence>
<dbReference type="Proteomes" id="UP000184310">
    <property type="component" value="Unassembled WGS sequence"/>
</dbReference>
<dbReference type="Pfam" id="PF10050">
    <property type="entry name" value="DUF2284"/>
    <property type="match status" value="1"/>
</dbReference>
<gene>
    <name evidence="1" type="ORF">SAMN02745163_02817</name>
</gene>
<name>A0A1M6N7K1_9CLOT</name>
<proteinExistence type="predicted"/>
<dbReference type="OrthoDB" id="5420534at2"/>
<accession>A0A1M6N7K1</accession>
<organism evidence="1 2">
    <name type="scientific">Clostridium cavendishii DSM 21758</name>
    <dbReference type="NCBI Taxonomy" id="1121302"/>
    <lineage>
        <taxon>Bacteria</taxon>
        <taxon>Bacillati</taxon>
        <taxon>Bacillota</taxon>
        <taxon>Clostridia</taxon>
        <taxon>Eubacteriales</taxon>
        <taxon>Clostridiaceae</taxon>
        <taxon>Clostridium</taxon>
    </lineage>
</organism>
<dbReference type="AlphaFoldDB" id="A0A1M6N7K1"/>
<dbReference type="STRING" id="1121302.SAMN02745163_02817"/>
<keyword evidence="2" id="KW-1185">Reference proteome</keyword>
<dbReference type="RefSeq" id="WP_072988926.1">
    <property type="nucleotide sequence ID" value="NZ_FQZB01000012.1"/>
</dbReference>
<dbReference type="InterPro" id="IPR019271">
    <property type="entry name" value="DUF2284_metal-binding"/>
</dbReference>
<dbReference type="EMBL" id="FQZB01000012">
    <property type="protein sequence ID" value="SHJ91679.1"/>
    <property type="molecule type" value="Genomic_DNA"/>
</dbReference>
<sequence>MKEYRFIAETPSAKIVVCLNYIKVSAKSLIPYENNNSLKIRCEQGCQNYNNKWSCPPHSPKYSVISKKFNNAYVFLFYCHLEQFSYIKTPYMKIRVANSILKSRSDKIIRQLEKESNGKMLANNSCRLCKECSCKTKESKCKKPSKLRFSMESVGLNVESIAMDFFDHKLLSYSKDNVPLYSSVVTTILTNEIIEEDKINELFLNMGIEFYLA</sequence>
<reference evidence="1 2" key="1">
    <citation type="submission" date="2016-11" db="EMBL/GenBank/DDBJ databases">
        <authorList>
            <person name="Jaros S."/>
            <person name="Januszkiewicz K."/>
            <person name="Wedrychowicz H."/>
        </authorList>
    </citation>
    <scope>NUCLEOTIDE SEQUENCE [LARGE SCALE GENOMIC DNA]</scope>
    <source>
        <strain evidence="1 2">DSM 21758</strain>
    </source>
</reference>
<evidence type="ECO:0000313" key="1">
    <source>
        <dbReference type="EMBL" id="SHJ91679.1"/>
    </source>
</evidence>